<evidence type="ECO:0000313" key="2">
    <source>
        <dbReference type="Proteomes" id="UP001589585"/>
    </source>
</evidence>
<accession>A0ABV5F7D6</accession>
<organism evidence="1 2">
    <name type="scientific">Mariniflexile ostreae</name>
    <dbReference type="NCBI Taxonomy" id="1520892"/>
    <lineage>
        <taxon>Bacteria</taxon>
        <taxon>Pseudomonadati</taxon>
        <taxon>Bacteroidota</taxon>
        <taxon>Flavobacteriia</taxon>
        <taxon>Flavobacteriales</taxon>
        <taxon>Flavobacteriaceae</taxon>
        <taxon>Mariniflexile</taxon>
    </lineage>
</organism>
<comment type="caution">
    <text evidence="1">The sequence shown here is derived from an EMBL/GenBank/DDBJ whole genome shotgun (WGS) entry which is preliminary data.</text>
</comment>
<reference evidence="1 2" key="1">
    <citation type="submission" date="2024-09" db="EMBL/GenBank/DDBJ databases">
        <authorList>
            <person name="Sun Q."/>
            <person name="Mori K."/>
        </authorList>
    </citation>
    <scope>NUCLEOTIDE SEQUENCE [LARGE SCALE GENOMIC DNA]</scope>
    <source>
        <strain evidence="1 2">CECT 8622</strain>
    </source>
</reference>
<gene>
    <name evidence="1" type="ORF">ACFFU9_01240</name>
</gene>
<proteinExistence type="predicted"/>
<evidence type="ECO:0000313" key="1">
    <source>
        <dbReference type="EMBL" id="MFB9055352.1"/>
    </source>
</evidence>
<keyword evidence="2" id="KW-1185">Reference proteome</keyword>
<dbReference type="Proteomes" id="UP001589585">
    <property type="component" value="Unassembled WGS sequence"/>
</dbReference>
<dbReference type="RefSeq" id="WP_379859537.1">
    <property type="nucleotide sequence ID" value="NZ_JBHMFC010000004.1"/>
</dbReference>
<name>A0ABV5F7D6_9FLAO</name>
<protein>
    <submittedName>
        <fullName evidence="1">Uncharacterized protein</fullName>
    </submittedName>
</protein>
<sequence>MKQVFILEDGHFESWDDFVQRMIYIVNNCPIEREDWGFDDWTGGELGVVSKEYYERGKRIV</sequence>
<dbReference type="EMBL" id="JBHMFC010000004">
    <property type="protein sequence ID" value="MFB9055352.1"/>
    <property type="molecule type" value="Genomic_DNA"/>
</dbReference>